<name>A0A9J6C078_POLVA</name>
<keyword evidence="1" id="KW-0812">Transmembrane</keyword>
<keyword evidence="1" id="KW-1133">Transmembrane helix</keyword>
<evidence type="ECO:0000256" key="1">
    <source>
        <dbReference type="SAM" id="Phobius"/>
    </source>
</evidence>
<evidence type="ECO:0000313" key="2">
    <source>
        <dbReference type="EMBL" id="KAG5675471.1"/>
    </source>
</evidence>
<gene>
    <name evidence="2" type="ORF">PVAND_005372</name>
</gene>
<sequence length="90" mass="11041">MHEKEFFILYASYGIFLVITIFIYLKIYWKRRKNLRDRENEQRRRNDLPIYTISNNSQQINDRLPSYFDLYAVENPPDYKDAIKGKMLEV</sequence>
<keyword evidence="1" id="KW-0472">Membrane</keyword>
<dbReference type="EMBL" id="JADBJN010000002">
    <property type="protein sequence ID" value="KAG5675471.1"/>
    <property type="molecule type" value="Genomic_DNA"/>
</dbReference>
<accession>A0A9J6C078</accession>
<dbReference type="Proteomes" id="UP001107558">
    <property type="component" value="Chromosome 2"/>
</dbReference>
<comment type="caution">
    <text evidence="2">The sequence shown here is derived from an EMBL/GenBank/DDBJ whole genome shotgun (WGS) entry which is preliminary data.</text>
</comment>
<feature type="transmembrane region" description="Helical" evidence="1">
    <location>
        <begin position="6"/>
        <end position="29"/>
    </location>
</feature>
<keyword evidence="3" id="KW-1185">Reference proteome</keyword>
<organism evidence="2 3">
    <name type="scientific">Polypedilum vanderplanki</name>
    <name type="common">Sleeping chironomid midge</name>
    <dbReference type="NCBI Taxonomy" id="319348"/>
    <lineage>
        <taxon>Eukaryota</taxon>
        <taxon>Metazoa</taxon>
        <taxon>Ecdysozoa</taxon>
        <taxon>Arthropoda</taxon>
        <taxon>Hexapoda</taxon>
        <taxon>Insecta</taxon>
        <taxon>Pterygota</taxon>
        <taxon>Neoptera</taxon>
        <taxon>Endopterygota</taxon>
        <taxon>Diptera</taxon>
        <taxon>Nematocera</taxon>
        <taxon>Chironomoidea</taxon>
        <taxon>Chironomidae</taxon>
        <taxon>Chironominae</taxon>
        <taxon>Polypedilum</taxon>
        <taxon>Polypedilum</taxon>
    </lineage>
</organism>
<proteinExistence type="predicted"/>
<reference evidence="2" key="1">
    <citation type="submission" date="2021-03" db="EMBL/GenBank/DDBJ databases">
        <title>Chromosome level genome of the anhydrobiotic midge Polypedilum vanderplanki.</title>
        <authorList>
            <person name="Yoshida Y."/>
            <person name="Kikawada T."/>
            <person name="Gusev O."/>
        </authorList>
    </citation>
    <scope>NUCLEOTIDE SEQUENCE</scope>
    <source>
        <strain evidence="2">NIAS01</strain>
        <tissue evidence="2">Whole body or cell culture</tissue>
    </source>
</reference>
<evidence type="ECO:0000313" key="3">
    <source>
        <dbReference type="Proteomes" id="UP001107558"/>
    </source>
</evidence>
<protein>
    <submittedName>
        <fullName evidence="2">Uncharacterized protein</fullName>
    </submittedName>
</protein>
<dbReference type="AlphaFoldDB" id="A0A9J6C078"/>